<evidence type="ECO:0000313" key="1">
    <source>
        <dbReference type="EMBL" id="VDO18609.1"/>
    </source>
</evidence>
<accession>A0A183F291</accession>
<dbReference type="Pfam" id="PF26039">
    <property type="entry name" value="Dcst2"/>
    <property type="match status" value="1"/>
</dbReference>
<name>A0A183F291_HELPZ</name>
<proteinExistence type="predicted"/>
<protein>
    <submittedName>
        <fullName evidence="1 3">Uncharacterized protein</fullName>
    </submittedName>
</protein>
<dbReference type="InterPro" id="IPR051856">
    <property type="entry name" value="CSR-E3_Ligase_Protein"/>
</dbReference>
<evidence type="ECO:0000313" key="2">
    <source>
        <dbReference type="Proteomes" id="UP000050761"/>
    </source>
</evidence>
<accession>A0A3P7TF59</accession>
<keyword evidence="2" id="KW-1185">Reference proteome</keyword>
<dbReference type="AlphaFoldDB" id="A0A183F291"/>
<dbReference type="PANTHER" id="PTHR21041:SF9">
    <property type="entry name" value="DENDRITIC CELL-SPECIFIC TRANSMEMBRANE PROTEIN-LIKE DOMAIN-CONTAINING PROTEIN"/>
    <property type="match status" value="1"/>
</dbReference>
<dbReference type="Proteomes" id="UP000050761">
    <property type="component" value="Unassembled WGS sequence"/>
</dbReference>
<dbReference type="OrthoDB" id="5863159at2759"/>
<dbReference type="EMBL" id="UZAH01000148">
    <property type="protein sequence ID" value="VDO18609.1"/>
    <property type="molecule type" value="Genomic_DNA"/>
</dbReference>
<dbReference type="PANTHER" id="PTHR21041">
    <property type="entry name" value="DENDRITIC CELL-SPECIFIC TRANSMEMBRANE PROTEIN"/>
    <property type="match status" value="1"/>
</dbReference>
<reference evidence="3" key="2">
    <citation type="submission" date="2019-09" db="UniProtKB">
        <authorList>
            <consortium name="WormBaseParasite"/>
        </authorList>
    </citation>
    <scope>IDENTIFICATION</scope>
</reference>
<dbReference type="WBParaSite" id="HPBE_0000022601-mRNA-1">
    <property type="protein sequence ID" value="HPBE_0000022601-mRNA-1"/>
    <property type="gene ID" value="HPBE_0000022601"/>
</dbReference>
<organism evidence="2 3">
    <name type="scientific">Heligmosomoides polygyrus</name>
    <name type="common">Parasitic roundworm</name>
    <dbReference type="NCBI Taxonomy" id="6339"/>
    <lineage>
        <taxon>Eukaryota</taxon>
        <taxon>Metazoa</taxon>
        <taxon>Ecdysozoa</taxon>
        <taxon>Nematoda</taxon>
        <taxon>Chromadorea</taxon>
        <taxon>Rhabditida</taxon>
        <taxon>Rhabditina</taxon>
        <taxon>Rhabditomorpha</taxon>
        <taxon>Strongyloidea</taxon>
        <taxon>Heligmosomidae</taxon>
        <taxon>Heligmosomoides</taxon>
    </lineage>
</organism>
<sequence>MTIWKLFKAKREAHAALNKFLFAAENAKRQVILVTKEQLGMEKVLTCKQSIKRKLSLFYPPWREHFIARNCYDRIFSRGTLYVSVIVAELSPETFHTSRSARTSSAFTASLPGLRRNPANGQLMSYFMLAIHSMISTKVRTLLLLLMISMSFEMIANKLQTLVVALATPINKFRSILRKINSTLRRMVEAIRRQYRALANLTNMCKRFMKKPYAICKNFFEKMFISCVSTDNGISLPGCDIIKRSSSTAHFTFKFNYREEYMNTYLTEEFEKIDLDMTLRCKTRALPLSQEEKTLVR</sequence>
<gene>
    <name evidence="1" type="ORF">HPBE_LOCUS227</name>
</gene>
<reference evidence="1 2" key="1">
    <citation type="submission" date="2018-11" db="EMBL/GenBank/DDBJ databases">
        <authorList>
            <consortium name="Pathogen Informatics"/>
        </authorList>
    </citation>
    <scope>NUCLEOTIDE SEQUENCE [LARGE SCALE GENOMIC DNA]</scope>
</reference>
<evidence type="ECO:0000313" key="3">
    <source>
        <dbReference type="WBParaSite" id="HPBE_0000022601-mRNA-1"/>
    </source>
</evidence>